<keyword evidence="4 7" id="KW-1133">Transmembrane helix</keyword>
<dbReference type="InterPro" id="IPR051258">
    <property type="entry name" value="Diverse_Substrate_Transporter"/>
</dbReference>
<dbReference type="EMBL" id="PGGS01000029">
    <property type="protein sequence ID" value="PNH11447.1"/>
    <property type="molecule type" value="Genomic_DNA"/>
</dbReference>
<evidence type="ECO:0000256" key="5">
    <source>
        <dbReference type="ARBA" id="ARBA00023136"/>
    </source>
</evidence>
<name>A0A2J8AG03_9CHLO</name>
<evidence type="ECO:0000256" key="4">
    <source>
        <dbReference type="ARBA" id="ARBA00022989"/>
    </source>
</evidence>
<dbReference type="GO" id="GO:0005886">
    <property type="term" value="C:plasma membrane"/>
    <property type="evidence" value="ECO:0007669"/>
    <property type="project" value="UniProtKB-SubCell"/>
</dbReference>
<reference evidence="8 9" key="1">
    <citation type="journal article" date="2017" name="Mol. Biol. Evol.">
        <title>The 4-celled Tetrabaena socialis nuclear genome reveals the essential components for genetic control of cell number at the origin of multicellularity in the volvocine lineage.</title>
        <authorList>
            <person name="Featherston J."/>
            <person name="Arakaki Y."/>
            <person name="Hanschen E.R."/>
            <person name="Ferris P.J."/>
            <person name="Michod R.E."/>
            <person name="Olson B.J.S.C."/>
            <person name="Nozaki H."/>
            <person name="Durand P.M."/>
        </authorList>
    </citation>
    <scope>NUCLEOTIDE SEQUENCE [LARGE SCALE GENOMIC DNA]</scope>
    <source>
        <strain evidence="8 9">NIES-571</strain>
    </source>
</reference>
<feature type="region of interest" description="Disordered" evidence="6">
    <location>
        <begin position="39"/>
        <end position="58"/>
    </location>
</feature>
<feature type="region of interest" description="Disordered" evidence="6">
    <location>
        <begin position="177"/>
        <end position="208"/>
    </location>
</feature>
<feature type="transmembrane region" description="Helical" evidence="7">
    <location>
        <begin position="414"/>
        <end position="440"/>
    </location>
</feature>
<accession>A0A2J8AG03</accession>
<feature type="transmembrane region" description="Helical" evidence="7">
    <location>
        <begin position="136"/>
        <end position="161"/>
    </location>
</feature>
<dbReference type="Proteomes" id="UP000236333">
    <property type="component" value="Unassembled WGS sequence"/>
</dbReference>
<comment type="caution">
    <text evidence="8">The sequence shown here is derived from an EMBL/GenBank/DDBJ whole genome shotgun (WGS) entry which is preliminary data.</text>
</comment>
<gene>
    <name evidence="8" type="ORF">TSOC_001723</name>
</gene>
<dbReference type="AlphaFoldDB" id="A0A2J8AG03"/>
<feature type="transmembrane region" description="Helical" evidence="7">
    <location>
        <begin position="365"/>
        <end position="383"/>
    </location>
</feature>
<evidence type="ECO:0000256" key="3">
    <source>
        <dbReference type="ARBA" id="ARBA00022692"/>
    </source>
</evidence>
<evidence type="ECO:0008006" key="10">
    <source>
        <dbReference type="Google" id="ProtNLM"/>
    </source>
</evidence>
<keyword evidence="9" id="KW-1185">Reference proteome</keyword>
<dbReference type="OrthoDB" id="2017960at2759"/>
<keyword evidence="3 7" id="KW-0812">Transmembrane</keyword>
<proteinExistence type="predicted"/>
<dbReference type="PANTHER" id="PTHR42920">
    <property type="entry name" value="OS03G0707200 PROTEIN-RELATED"/>
    <property type="match status" value="1"/>
</dbReference>
<dbReference type="PANTHER" id="PTHR42920:SF23">
    <property type="entry name" value="EAMA DOMAIN-CONTAINING PROTEIN"/>
    <property type="match status" value="1"/>
</dbReference>
<feature type="transmembrane region" description="Helical" evidence="7">
    <location>
        <begin position="521"/>
        <end position="541"/>
    </location>
</feature>
<sequence>MPSGGLLSARTSAREDLPPSAAGLHHLHGHRPHRISAGSLVLDSPHRPGAPHRPGTGPDGTQLYGIVSLLAVAALWGSYSPCLKFLFTQPVPPSAALVTAAQALLAAAFLLAGIAGTPYVGGGGVSGGAKHGGGGVVAAATAALTAVLQRFGGGAGLAGLLRPLLRALPGAIARRGQRFLPKHPPPQPHHHLHTQGSALDGGEGAVVQGPVHAHHHGAAQPHSRAASSSSLRMLNLQAAGGGAAEGVAGAAHSLDGGHSSSSGGAGGGVGQAAAGMLGVGGPFAVAPAVGPVGPAAVAVAAAVAAASGSGPLLGGFARPPRGGGGSVLSRPLGSLVAAGLELGTYNFVAVALATWGVQRISATKVAFLGQATSLITPLLLALSGQRVAAVVWGACCAGALGGALVALDGTGRAAAAAAAVAAGAVVGGAGVGVGAGGVGLEGAVAPPAVPVGGGSRSMRLEVSSSSAAAAAALLSDSAAHLAPAVSQESLGATYVLARWGCVFYALGTVRMGVHSGRFPPLQLAAAAGVAYAALSLVWLGWEMLASSGGDENPACASGAGFFTGLEDFTDLYGSGSNVRWGRPLGFGGGV</sequence>
<feature type="transmembrane region" description="Helical" evidence="7">
    <location>
        <begin position="95"/>
        <end position="116"/>
    </location>
</feature>
<evidence type="ECO:0000313" key="8">
    <source>
        <dbReference type="EMBL" id="PNH11447.1"/>
    </source>
</evidence>
<keyword evidence="5 7" id="KW-0472">Membrane</keyword>
<evidence type="ECO:0000256" key="6">
    <source>
        <dbReference type="SAM" id="MobiDB-lite"/>
    </source>
</evidence>
<evidence type="ECO:0000256" key="2">
    <source>
        <dbReference type="ARBA" id="ARBA00022475"/>
    </source>
</evidence>
<protein>
    <recommendedName>
        <fullName evidence="10">EamA domain-containing protein</fullName>
    </recommendedName>
</protein>
<organism evidence="8 9">
    <name type="scientific">Tetrabaena socialis</name>
    <dbReference type="NCBI Taxonomy" id="47790"/>
    <lineage>
        <taxon>Eukaryota</taxon>
        <taxon>Viridiplantae</taxon>
        <taxon>Chlorophyta</taxon>
        <taxon>core chlorophytes</taxon>
        <taxon>Chlorophyceae</taxon>
        <taxon>CS clade</taxon>
        <taxon>Chlamydomonadales</taxon>
        <taxon>Tetrabaenaceae</taxon>
        <taxon>Tetrabaena</taxon>
    </lineage>
</organism>
<evidence type="ECO:0000256" key="7">
    <source>
        <dbReference type="SAM" id="Phobius"/>
    </source>
</evidence>
<keyword evidence="2" id="KW-1003">Cell membrane</keyword>
<feature type="transmembrane region" description="Helical" evidence="7">
    <location>
        <begin position="63"/>
        <end position="83"/>
    </location>
</feature>
<feature type="transmembrane region" description="Helical" evidence="7">
    <location>
        <begin position="389"/>
        <end position="407"/>
    </location>
</feature>
<evidence type="ECO:0000256" key="1">
    <source>
        <dbReference type="ARBA" id="ARBA00004651"/>
    </source>
</evidence>
<evidence type="ECO:0000313" key="9">
    <source>
        <dbReference type="Proteomes" id="UP000236333"/>
    </source>
</evidence>
<comment type="subcellular location">
    <subcellularLocation>
        <location evidence="1">Cell membrane</location>
        <topology evidence="1">Multi-pass membrane protein</topology>
    </subcellularLocation>
</comment>